<gene>
    <name evidence="4" type="ORF">SAMN02745887_01346</name>
</gene>
<dbReference type="GO" id="GO:0016787">
    <property type="term" value="F:hydrolase activity"/>
    <property type="evidence" value="ECO:0007669"/>
    <property type="project" value="UniProtKB-KW"/>
</dbReference>
<evidence type="ECO:0000256" key="2">
    <source>
        <dbReference type="ARBA" id="ARBA00022801"/>
    </source>
</evidence>
<dbReference type="SUPFAM" id="SSF55811">
    <property type="entry name" value="Nudix"/>
    <property type="match status" value="1"/>
</dbReference>
<keyword evidence="5" id="KW-1185">Reference proteome</keyword>
<organism evidence="4 5">
    <name type="scientific">Chitinimonas taiwanensis DSM 18899</name>
    <dbReference type="NCBI Taxonomy" id="1121279"/>
    <lineage>
        <taxon>Bacteria</taxon>
        <taxon>Pseudomonadati</taxon>
        <taxon>Pseudomonadota</taxon>
        <taxon>Betaproteobacteria</taxon>
        <taxon>Neisseriales</taxon>
        <taxon>Chitinibacteraceae</taxon>
        <taxon>Chitinimonas</taxon>
    </lineage>
</organism>
<dbReference type="Proteomes" id="UP000186513">
    <property type="component" value="Unassembled WGS sequence"/>
</dbReference>
<evidence type="ECO:0000259" key="3">
    <source>
        <dbReference type="PROSITE" id="PS51462"/>
    </source>
</evidence>
<protein>
    <recommendedName>
        <fullName evidence="3">Nudix hydrolase domain-containing protein</fullName>
    </recommendedName>
</protein>
<dbReference type="EMBL" id="FPKR01000004">
    <property type="protein sequence ID" value="SFZ74644.1"/>
    <property type="molecule type" value="Genomic_DNA"/>
</dbReference>
<accession>A0A1K2HCW6</accession>
<sequence>MSSNRLIDLLAKWRGSEPSLDTQGLIAWHLENIQAGWLPPLLAERLLASKLFQLTPRGLLLRDDLGGPLGKSQALQALAETLREEGWIRAWRDEAHDWLDQWGRVRFSIERAAFRTLGLCSRAVHVNGYREDCQVWVAQRAASKAVDPDRLDNLAAGLIASGETPEDCLQRELQEEAGVGAELARLARPTGIIRSRRLEDDGVHEELLYCYDLLLPNDFQPQNQDGEVAAFRLLNPEQLAAALPEMTWDAGAVSAEWLGRWLDDEL</sequence>
<name>A0A1K2HCW6_9NEIS</name>
<dbReference type="Pfam" id="PF00293">
    <property type="entry name" value="NUDIX"/>
    <property type="match status" value="1"/>
</dbReference>
<dbReference type="PROSITE" id="PS00893">
    <property type="entry name" value="NUDIX_BOX"/>
    <property type="match status" value="1"/>
</dbReference>
<evidence type="ECO:0000313" key="5">
    <source>
        <dbReference type="Proteomes" id="UP000186513"/>
    </source>
</evidence>
<feature type="domain" description="Nudix hydrolase" evidence="3">
    <location>
        <begin position="119"/>
        <end position="260"/>
    </location>
</feature>
<dbReference type="InterPro" id="IPR020084">
    <property type="entry name" value="NUDIX_hydrolase_CS"/>
</dbReference>
<dbReference type="OrthoDB" id="5621792at2"/>
<dbReference type="Pfam" id="PF15916">
    <property type="entry name" value="DUF4743"/>
    <property type="match status" value="1"/>
</dbReference>
<evidence type="ECO:0000313" key="4">
    <source>
        <dbReference type="EMBL" id="SFZ74644.1"/>
    </source>
</evidence>
<comment type="cofactor">
    <cofactor evidence="1">
        <name>Mg(2+)</name>
        <dbReference type="ChEBI" id="CHEBI:18420"/>
    </cofactor>
</comment>
<reference evidence="4 5" key="1">
    <citation type="submission" date="2016-11" db="EMBL/GenBank/DDBJ databases">
        <authorList>
            <person name="Jaros S."/>
            <person name="Januszkiewicz K."/>
            <person name="Wedrychowicz H."/>
        </authorList>
    </citation>
    <scope>NUCLEOTIDE SEQUENCE [LARGE SCALE GENOMIC DNA]</scope>
    <source>
        <strain evidence="4 5">DSM 18899</strain>
    </source>
</reference>
<evidence type="ECO:0000256" key="1">
    <source>
        <dbReference type="ARBA" id="ARBA00001946"/>
    </source>
</evidence>
<dbReference type="STRING" id="1121279.SAMN02745887_01346"/>
<keyword evidence="2" id="KW-0378">Hydrolase</keyword>
<proteinExistence type="predicted"/>
<dbReference type="AlphaFoldDB" id="A0A1K2HCW6"/>
<dbReference type="RefSeq" id="WP_072427869.1">
    <property type="nucleotide sequence ID" value="NZ_FPKR01000004.1"/>
</dbReference>
<dbReference type="InterPro" id="IPR015797">
    <property type="entry name" value="NUDIX_hydrolase-like_dom_sf"/>
</dbReference>
<dbReference type="PROSITE" id="PS51462">
    <property type="entry name" value="NUDIX"/>
    <property type="match status" value="1"/>
</dbReference>
<dbReference type="InterPro" id="IPR031804">
    <property type="entry name" value="DUF4743"/>
</dbReference>
<dbReference type="CDD" id="cd03676">
    <property type="entry name" value="NUDIX_Tnr3_like"/>
    <property type="match status" value="1"/>
</dbReference>
<dbReference type="InterPro" id="IPR000086">
    <property type="entry name" value="NUDIX_hydrolase_dom"/>
</dbReference>
<dbReference type="Gene3D" id="3.90.79.10">
    <property type="entry name" value="Nucleoside Triphosphate Pyrophosphohydrolase"/>
    <property type="match status" value="1"/>
</dbReference>